<feature type="domain" description="MYND-type" evidence="5">
    <location>
        <begin position="26"/>
        <end position="74"/>
    </location>
</feature>
<organism evidence="7 8">
    <name type="scientific">Armillaria borealis</name>
    <dbReference type="NCBI Taxonomy" id="47425"/>
    <lineage>
        <taxon>Eukaryota</taxon>
        <taxon>Fungi</taxon>
        <taxon>Dikarya</taxon>
        <taxon>Basidiomycota</taxon>
        <taxon>Agaricomycotina</taxon>
        <taxon>Agaricomycetes</taxon>
        <taxon>Agaricomycetidae</taxon>
        <taxon>Agaricales</taxon>
        <taxon>Marasmiineae</taxon>
        <taxon>Physalacriaceae</taxon>
        <taxon>Armillaria</taxon>
    </lineage>
</organism>
<evidence type="ECO:0000259" key="6">
    <source>
        <dbReference type="PROSITE" id="PS51379"/>
    </source>
</evidence>
<sequence length="423" mass="48084">MDAAVLPPKSFLCVTSLSILTAGHVCWYCLRPFTNLSTGQSKLNRSSCSGCKRAWYCSKACQQNDWKIEHKALCKPFQAANKRDRTMGYDASATRKEHMLCRDICSNAFSSPTVDCEYGTFPPGYISEEIKCAVCLRTPFHNAVYLNMNQCPACKLGWWCSSECSERFSLYHTPELCAHMSDVEAVEHLTIAYALARRTSRQFMQRSPVPRSSYLPLSELCGWTEYDRLVPDFDYSLHMNAREFQNAHPRAEKAIVFMAKEAATGAAHRELSCSGLMEELLHFLPYLEHVAVIYAGPEITIPPSHQNLACVKCRNRGWSPKRILQISLPFLIQDLRRWKRKGWQASLQAILGSGKPAVFTAYSQMEAEWEEKAMKDMGARVVKSTELNKWRGLSPTVPKERSTLDNIVFTYSSQFRFIVQGHI</sequence>
<evidence type="ECO:0000256" key="1">
    <source>
        <dbReference type="ARBA" id="ARBA00022723"/>
    </source>
</evidence>
<keyword evidence="3" id="KW-0862">Zinc</keyword>
<dbReference type="Gene3D" id="6.10.140.2220">
    <property type="match status" value="1"/>
</dbReference>
<feature type="domain" description="4Fe-4S ferredoxin-type" evidence="6">
    <location>
        <begin position="39"/>
        <end position="71"/>
    </location>
</feature>
<dbReference type="AlphaFoldDB" id="A0AA39MHT1"/>
<dbReference type="InterPro" id="IPR002893">
    <property type="entry name" value="Znf_MYND"/>
</dbReference>
<keyword evidence="2 4" id="KW-0863">Zinc-finger</keyword>
<dbReference type="InterPro" id="IPR017896">
    <property type="entry name" value="4Fe4S_Fe-S-bd"/>
</dbReference>
<reference evidence="7" key="1">
    <citation type="submission" date="2023-06" db="EMBL/GenBank/DDBJ databases">
        <authorList>
            <consortium name="Lawrence Berkeley National Laboratory"/>
            <person name="Ahrendt S."/>
            <person name="Sahu N."/>
            <person name="Indic B."/>
            <person name="Wong-Bajracharya J."/>
            <person name="Merenyi Z."/>
            <person name="Ke H.-M."/>
            <person name="Monk M."/>
            <person name="Kocsube S."/>
            <person name="Drula E."/>
            <person name="Lipzen A."/>
            <person name="Balint B."/>
            <person name="Henrissat B."/>
            <person name="Andreopoulos B."/>
            <person name="Martin F.M."/>
            <person name="Harder C.B."/>
            <person name="Rigling D."/>
            <person name="Ford K.L."/>
            <person name="Foster G.D."/>
            <person name="Pangilinan J."/>
            <person name="Papanicolaou A."/>
            <person name="Barry K."/>
            <person name="LaButti K."/>
            <person name="Viragh M."/>
            <person name="Koriabine M."/>
            <person name="Yan M."/>
            <person name="Riley R."/>
            <person name="Champramary S."/>
            <person name="Plett K.L."/>
            <person name="Tsai I.J."/>
            <person name="Slot J."/>
            <person name="Sipos G."/>
            <person name="Plett J."/>
            <person name="Nagy L.G."/>
            <person name="Grigoriev I.V."/>
        </authorList>
    </citation>
    <scope>NUCLEOTIDE SEQUENCE</scope>
    <source>
        <strain evidence="7">FPL87.14</strain>
    </source>
</reference>
<keyword evidence="8" id="KW-1185">Reference proteome</keyword>
<evidence type="ECO:0000256" key="2">
    <source>
        <dbReference type="ARBA" id="ARBA00022771"/>
    </source>
</evidence>
<evidence type="ECO:0000256" key="3">
    <source>
        <dbReference type="ARBA" id="ARBA00022833"/>
    </source>
</evidence>
<evidence type="ECO:0000313" key="7">
    <source>
        <dbReference type="EMBL" id="KAK0433940.1"/>
    </source>
</evidence>
<evidence type="ECO:0000256" key="4">
    <source>
        <dbReference type="PROSITE-ProRule" id="PRU00134"/>
    </source>
</evidence>
<dbReference type="EMBL" id="JAUEPT010000075">
    <property type="protein sequence ID" value="KAK0433940.1"/>
    <property type="molecule type" value="Genomic_DNA"/>
</dbReference>
<dbReference type="PROSITE" id="PS51379">
    <property type="entry name" value="4FE4S_FER_2"/>
    <property type="match status" value="1"/>
</dbReference>
<evidence type="ECO:0000259" key="5">
    <source>
        <dbReference type="PROSITE" id="PS50865"/>
    </source>
</evidence>
<accession>A0AA39MHT1</accession>
<dbReference type="GO" id="GO:0008270">
    <property type="term" value="F:zinc ion binding"/>
    <property type="evidence" value="ECO:0007669"/>
    <property type="project" value="UniProtKB-KW"/>
</dbReference>
<dbReference type="InterPro" id="IPR046824">
    <property type="entry name" value="Mss51-like_C"/>
</dbReference>
<comment type="caution">
    <text evidence="7">The sequence shown here is derived from an EMBL/GenBank/DDBJ whole genome shotgun (WGS) entry which is preliminary data.</text>
</comment>
<dbReference type="Pfam" id="PF20179">
    <property type="entry name" value="MSS51_C"/>
    <property type="match status" value="1"/>
</dbReference>
<dbReference type="PANTHER" id="PTHR28069">
    <property type="entry name" value="GH20023P"/>
    <property type="match status" value="1"/>
</dbReference>
<protein>
    <recommendedName>
        <fullName evidence="9">MYND-type domain-containing protein</fullName>
    </recommendedName>
</protein>
<dbReference type="SUPFAM" id="SSF144232">
    <property type="entry name" value="HIT/MYND zinc finger-like"/>
    <property type="match status" value="1"/>
</dbReference>
<dbReference type="PROSITE" id="PS50865">
    <property type="entry name" value="ZF_MYND_2"/>
    <property type="match status" value="1"/>
</dbReference>
<keyword evidence="1" id="KW-0479">Metal-binding</keyword>
<evidence type="ECO:0000313" key="8">
    <source>
        <dbReference type="Proteomes" id="UP001175226"/>
    </source>
</evidence>
<dbReference type="Proteomes" id="UP001175226">
    <property type="component" value="Unassembled WGS sequence"/>
</dbReference>
<evidence type="ECO:0008006" key="9">
    <source>
        <dbReference type="Google" id="ProtNLM"/>
    </source>
</evidence>
<name>A0AA39MHT1_9AGAR</name>
<gene>
    <name evidence="7" type="ORF">EV421DRAFT_1741165</name>
</gene>
<proteinExistence type="predicted"/>
<dbReference type="Pfam" id="PF01753">
    <property type="entry name" value="zf-MYND"/>
    <property type="match status" value="1"/>
</dbReference>